<dbReference type="Pfam" id="PF00582">
    <property type="entry name" value="Usp"/>
    <property type="match status" value="1"/>
</dbReference>
<evidence type="ECO:0000313" key="3">
    <source>
        <dbReference type="EMBL" id="GIH81387.1"/>
    </source>
</evidence>
<dbReference type="Gene3D" id="3.40.50.620">
    <property type="entry name" value="HUPs"/>
    <property type="match status" value="1"/>
</dbReference>
<dbReference type="RefSeq" id="WP_203895776.1">
    <property type="nucleotide sequence ID" value="NZ_BOOH01000075.1"/>
</dbReference>
<dbReference type="InterPro" id="IPR006015">
    <property type="entry name" value="Universal_stress_UspA"/>
</dbReference>
<dbReference type="PANTHER" id="PTHR46268">
    <property type="entry name" value="STRESS RESPONSE PROTEIN NHAX"/>
    <property type="match status" value="1"/>
</dbReference>
<comment type="caution">
    <text evidence="3">The sequence shown here is derived from an EMBL/GenBank/DDBJ whole genome shotgun (WGS) entry which is preliminary data.</text>
</comment>
<protein>
    <recommendedName>
        <fullName evidence="2">UspA domain-containing protein</fullName>
    </recommendedName>
</protein>
<dbReference type="PANTHER" id="PTHR46268:SF6">
    <property type="entry name" value="UNIVERSAL STRESS PROTEIN UP12"/>
    <property type="match status" value="1"/>
</dbReference>
<dbReference type="InterPro" id="IPR014729">
    <property type="entry name" value="Rossmann-like_a/b/a_fold"/>
</dbReference>
<proteinExistence type="inferred from homology"/>
<feature type="domain" description="UspA" evidence="2">
    <location>
        <begin position="1"/>
        <end position="143"/>
    </location>
</feature>
<dbReference type="PRINTS" id="PR01438">
    <property type="entry name" value="UNVRSLSTRESS"/>
</dbReference>
<keyword evidence="4" id="KW-1185">Reference proteome</keyword>
<comment type="similarity">
    <text evidence="1">Belongs to the universal stress protein A family.</text>
</comment>
<evidence type="ECO:0000256" key="1">
    <source>
        <dbReference type="ARBA" id="ARBA00008791"/>
    </source>
</evidence>
<sequence>MSGPIVVGVDGSRAALAAVEWAVDAAARHGRPLRIVHVVELPRSGVVLRPRDPDGVPDAERAREFGGLLLRRAAELARERRADVEVDTGLLSGDVMEALRRETETAARIVLGSHGLGGSTGLPPGSVAREMPNRAHCPVTVVRPGR</sequence>
<gene>
    <name evidence="3" type="ORF">Plo01_78160</name>
</gene>
<evidence type="ECO:0000259" key="2">
    <source>
        <dbReference type="Pfam" id="PF00582"/>
    </source>
</evidence>
<dbReference type="Proteomes" id="UP000616724">
    <property type="component" value="Unassembled WGS sequence"/>
</dbReference>
<dbReference type="AlphaFoldDB" id="A0A8J3RWS6"/>
<organism evidence="3 4">
    <name type="scientific">Planobispora longispora</name>
    <dbReference type="NCBI Taxonomy" id="28887"/>
    <lineage>
        <taxon>Bacteria</taxon>
        <taxon>Bacillati</taxon>
        <taxon>Actinomycetota</taxon>
        <taxon>Actinomycetes</taxon>
        <taxon>Streptosporangiales</taxon>
        <taxon>Streptosporangiaceae</taxon>
        <taxon>Planobispora</taxon>
    </lineage>
</organism>
<accession>A0A8J3RWS6</accession>
<dbReference type="EMBL" id="BOOH01000075">
    <property type="protein sequence ID" value="GIH81387.1"/>
    <property type="molecule type" value="Genomic_DNA"/>
</dbReference>
<evidence type="ECO:0000313" key="4">
    <source>
        <dbReference type="Proteomes" id="UP000616724"/>
    </source>
</evidence>
<dbReference type="InterPro" id="IPR006016">
    <property type="entry name" value="UspA"/>
</dbReference>
<dbReference type="SUPFAM" id="SSF52402">
    <property type="entry name" value="Adenine nucleotide alpha hydrolases-like"/>
    <property type="match status" value="1"/>
</dbReference>
<reference evidence="3 4" key="1">
    <citation type="submission" date="2021-01" db="EMBL/GenBank/DDBJ databases">
        <title>Whole genome shotgun sequence of Planobispora longispora NBRC 13918.</title>
        <authorList>
            <person name="Komaki H."/>
            <person name="Tamura T."/>
        </authorList>
    </citation>
    <scope>NUCLEOTIDE SEQUENCE [LARGE SCALE GENOMIC DNA]</scope>
    <source>
        <strain evidence="3 4">NBRC 13918</strain>
    </source>
</reference>
<name>A0A8J3RWS6_9ACTN</name>